<comment type="caution">
    <text evidence="1">The sequence shown here is derived from an EMBL/GenBank/DDBJ whole genome shotgun (WGS) entry which is preliminary data.</text>
</comment>
<evidence type="ECO:0000313" key="1">
    <source>
        <dbReference type="EMBL" id="RXN16002.1"/>
    </source>
</evidence>
<accession>A0A498M9D9</accession>
<reference evidence="1 2" key="1">
    <citation type="submission" date="2018-03" db="EMBL/GenBank/DDBJ databases">
        <title>Draft genome sequence of Rohu Carp (Labeo rohita).</title>
        <authorList>
            <person name="Das P."/>
            <person name="Kushwaha B."/>
            <person name="Joshi C.G."/>
            <person name="Kumar D."/>
            <person name="Nagpure N.S."/>
            <person name="Sahoo L."/>
            <person name="Das S.P."/>
            <person name="Bit A."/>
            <person name="Patnaik S."/>
            <person name="Meher P.K."/>
            <person name="Jayasankar P."/>
            <person name="Koringa P.G."/>
            <person name="Patel N.V."/>
            <person name="Hinsu A.T."/>
            <person name="Kumar R."/>
            <person name="Pandey M."/>
            <person name="Agarwal S."/>
            <person name="Srivastava S."/>
            <person name="Singh M."/>
            <person name="Iquebal M.A."/>
            <person name="Jaiswal S."/>
            <person name="Angadi U.B."/>
            <person name="Kumar N."/>
            <person name="Raza M."/>
            <person name="Shah T.M."/>
            <person name="Rai A."/>
            <person name="Jena J.K."/>
        </authorList>
    </citation>
    <scope>NUCLEOTIDE SEQUENCE [LARGE SCALE GENOMIC DNA]</scope>
    <source>
        <strain evidence="1">DASCIFA01</strain>
        <tissue evidence="1">Testis</tissue>
    </source>
</reference>
<evidence type="ECO:0000313" key="2">
    <source>
        <dbReference type="Proteomes" id="UP000290572"/>
    </source>
</evidence>
<name>A0A498M9D9_LABRO</name>
<keyword evidence="2" id="KW-1185">Reference proteome</keyword>
<dbReference type="AlphaFoldDB" id="A0A498M9D9"/>
<organism evidence="1 2">
    <name type="scientific">Labeo rohita</name>
    <name type="common">Indian major carp</name>
    <name type="synonym">Cyprinus rohita</name>
    <dbReference type="NCBI Taxonomy" id="84645"/>
    <lineage>
        <taxon>Eukaryota</taxon>
        <taxon>Metazoa</taxon>
        <taxon>Chordata</taxon>
        <taxon>Craniata</taxon>
        <taxon>Vertebrata</taxon>
        <taxon>Euteleostomi</taxon>
        <taxon>Actinopterygii</taxon>
        <taxon>Neopterygii</taxon>
        <taxon>Teleostei</taxon>
        <taxon>Ostariophysi</taxon>
        <taxon>Cypriniformes</taxon>
        <taxon>Cyprinidae</taxon>
        <taxon>Labeoninae</taxon>
        <taxon>Labeonini</taxon>
        <taxon>Labeo</taxon>
    </lineage>
</organism>
<gene>
    <name evidence="1" type="ORF">ROHU_027808</name>
</gene>
<proteinExistence type="predicted"/>
<protein>
    <submittedName>
        <fullName evidence="1">Uncharacterized protein</fullName>
    </submittedName>
</protein>
<sequence length="69" mass="8061">MFLQNHCYSTFKWQVEHPYSCSGARWEKDLGPIQDGLLKYVLDKNRPSEELIIEQGQICLTRETSGAWD</sequence>
<dbReference type="Proteomes" id="UP000290572">
    <property type="component" value="Unassembled WGS sequence"/>
</dbReference>
<dbReference type="EMBL" id="QBIY01012814">
    <property type="protein sequence ID" value="RXN16002.1"/>
    <property type="molecule type" value="Genomic_DNA"/>
</dbReference>